<name>M4VAK7_9BACT</name>
<sequence>MEFEINDLEIIDTPIDHHQMANSVIASETSLHNSNSLILKELHKENEELQNKLKLNYRRLLLFETENTKLIEEKNKLFFETQNYIEQNRILSEKNNLLEKESAAAQTRQALLNDKIESLEKINKTQLSEIKRFTKFHDKIQQVVKPFIVDLKRQILMLKTELGQTQATHQNLMNTYKEHCAQTDLQLHQKTNEINSLNVEKNLMIQTYEEQIHSFSKEILDLQTQNDSAHKEVARLKKAVEFKNYFENEVIRFKRIHEEDQKSIAEMTQKKAALEASLISLEQNTSEMKQALVTSQSRLKDTENQLEVTRAQFAKKIDELNTATDRLGRLERLNIQLSQEISTKQS</sequence>
<dbReference type="eggNOG" id="COG1196">
    <property type="taxonomic scope" value="Bacteria"/>
</dbReference>
<keyword evidence="1" id="KW-0175">Coiled coil</keyword>
<dbReference type="Proteomes" id="UP000012040">
    <property type="component" value="Chromosome"/>
</dbReference>
<accession>M4VAK7</accession>
<keyword evidence="3" id="KW-1185">Reference proteome</keyword>
<dbReference type="KEGG" id="bex:A11Q_1264"/>
<proteinExistence type="predicted"/>
<organism evidence="2 3">
    <name type="scientific">Pseudobdellovibrio exovorus JSS</name>
    <dbReference type="NCBI Taxonomy" id="1184267"/>
    <lineage>
        <taxon>Bacteria</taxon>
        <taxon>Pseudomonadati</taxon>
        <taxon>Bdellovibrionota</taxon>
        <taxon>Bdellovibrionia</taxon>
        <taxon>Bdellovibrionales</taxon>
        <taxon>Pseudobdellovibrionaceae</taxon>
        <taxon>Pseudobdellovibrio</taxon>
    </lineage>
</organism>
<feature type="coiled-coil region" evidence="1">
    <location>
        <begin position="205"/>
        <end position="340"/>
    </location>
</feature>
<evidence type="ECO:0000313" key="3">
    <source>
        <dbReference type="Proteomes" id="UP000012040"/>
    </source>
</evidence>
<dbReference type="HOGENOM" id="CLU_800923_0_0_7"/>
<dbReference type="OrthoDB" id="5290275at2"/>
<dbReference type="PATRIC" id="fig|1184267.3.peg.1282"/>
<feature type="coiled-coil region" evidence="1">
    <location>
        <begin position="39"/>
        <end position="108"/>
    </location>
</feature>
<protein>
    <submittedName>
        <fullName evidence="2">Uncharacterized protein</fullName>
    </submittedName>
</protein>
<dbReference type="RefSeq" id="WP_015469970.1">
    <property type="nucleotide sequence ID" value="NC_020813.1"/>
</dbReference>
<dbReference type="AlphaFoldDB" id="M4VAK7"/>
<evidence type="ECO:0000313" key="2">
    <source>
        <dbReference type="EMBL" id="AGH95480.1"/>
    </source>
</evidence>
<gene>
    <name evidence="2" type="ORF">A11Q_1264</name>
</gene>
<dbReference type="STRING" id="1184267.A11Q_1264"/>
<evidence type="ECO:0000256" key="1">
    <source>
        <dbReference type="SAM" id="Coils"/>
    </source>
</evidence>
<reference evidence="2 3" key="1">
    <citation type="journal article" date="2013" name="ISME J.">
        <title>By their genes ye shall know them: genomic signatures of predatory bacteria.</title>
        <authorList>
            <person name="Pasternak Z."/>
            <person name="Pietrokovski S."/>
            <person name="Rotem O."/>
            <person name="Gophna U."/>
            <person name="Lurie-Weinberger M.N."/>
            <person name="Jurkevitch E."/>
        </authorList>
    </citation>
    <scope>NUCLEOTIDE SEQUENCE [LARGE SCALE GENOMIC DNA]</scope>
    <source>
        <strain evidence="2 3">JSS</strain>
    </source>
</reference>
<dbReference type="EMBL" id="CP003537">
    <property type="protein sequence ID" value="AGH95480.1"/>
    <property type="molecule type" value="Genomic_DNA"/>
</dbReference>